<evidence type="ECO:0000256" key="4">
    <source>
        <dbReference type="ARBA" id="ARBA00023163"/>
    </source>
</evidence>
<feature type="region of interest" description="Sigma-70 factor domain-4" evidence="5">
    <location>
        <begin position="324"/>
        <end position="377"/>
    </location>
</feature>
<dbReference type="Pfam" id="PF00140">
    <property type="entry name" value="Sigma70_r1_2"/>
    <property type="match status" value="1"/>
</dbReference>
<name>H0E9P4_9ACTN</name>
<evidence type="ECO:0000259" key="8">
    <source>
        <dbReference type="PROSITE" id="PS00716"/>
    </source>
</evidence>
<comment type="subcellular location">
    <subcellularLocation>
        <location evidence="5">Cytoplasm</location>
    </subcellularLocation>
</comment>
<evidence type="ECO:0000313" key="10">
    <source>
        <dbReference type="Proteomes" id="UP000005143"/>
    </source>
</evidence>
<accession>H0E9P4</accession>
<feature type="DNA-binding region" description="H-T-H motif" evidence="5">
    <location>
        <begin position="350"/>
        <end position="369"/>
    </location>
</feature>
<reference evidence="9 10" key="1">
    <citation type="journal article" date="2013" name="Biodegradation">
        <title>Quantitative proteomic analysis of ibuprofen-degrading Patulibacter sp. strain I11.</title>
        <authorList>
            <person name="Almeida B."/>
            <person name="Kjeldal H."/>
            <person name="Lolas I."/>
            <person name="Knudsen A.D."/>
            <person name="Carvalho G."/>
            <person name="Nielsen K.L."/>
            <person name="Barreto Crespo M.T."/>
            <person name="Stensballe A."/>
            <person name="Nielsen J.L."/>
        </authorList>
    </citation>
    <scope>NUCLEOTIDE SEQUENCE [LARGE SCALE GENOMIC DNA]</scope>
    <source>
        <strain evidence="9 10">I11</strain>
    </source>
</reference>
<evidence type="ECO:0000313" key="9">
    <source>
        <dbReference type="EMBL" id="EHN09588.1"/>
    </source>
</evidence>
<feature type="region of interest" description="Sigma-70 factor domain-2" evidence="5">
    <location>
        <begin position="156"/>
        <end position="226"/>
    </location>
</feature>
<dbReference type="InterPro" id="IPR036388">
    <property type="entry name" value="WH-like_DNA-bd_sf"/>
</dbReference>
<dbReference type="GO" id="GO:0016987">
    <property type="term" value="F:sigma factor activity"/>
    <property type="evidence" value="ECO:0007669"/>
    <property type="project" value="UniProtKB-UniRule"/>
</dbReference>
<dbReference type="SUPFAM" id="SSF88659">
    <property type="entry name" value="Sigma3 and sigma4 domains of RNA polymerase sigma factors"/>
    <property type="match status" value="2"/>
</dbReference>
<dbReference type="PATRIC" id="fig|1097667.3.peg.3535"/>
<dbReference type="FunFam" id="1.10.601.10:FF:000001">
    <property type="entry name" value="RNA polymerase sigma factor SigA"/>
    <property type="match status" value="1"/>
</dbReference>
<dbReference type="PROSITE" id="PS00715">
    <property type="entry name" value="SIGMA70_1"/>
    <property type="match status" value="1"/>
</dbReference>
<dbReference type="InterPro" id="IPR028630">
    <property type="entry name" value="Sigma70_RpoD"/>
</dbReference>
<dbReference type="InterPro" id="IPR042189">
    <property type="entry name" value="RNA_pol_sigma_70_r1_1_sf"/>
</dbReference>
<feature type="compositionally biased region" description="Basic and acidic residues" evidence="6">
    <location>
        <begin position="66"/>
        <end position="99"/>
    </location>
</feature>
<dbReference type="Pfam" id="PF04542">
    <property type="entry name" value="Sigma70_r2"/>
    <property type="match status" value="1"/>
</dbReference>
<comment type="subunit">
    <text evidence="5">Interacts transiently with the RNA polymerase catalytic core.</text>
</comment>
<dbReference type="OrthoDB" id="9804285at2"/>
<sequence length="388" mass="43946">MSDNEALLADEAPITEIDELRTLIADGQERGYLTVAQIAAVLEEAEVTKEQVRDLHAHLEELGVDVLHGDGDNHGDATDRTAREAERLEHAGSRKDRESGSATKARPQIDLTVEPSLDSLRMYLRSIGRVALLTADQEVHLAKRIERGDVEAKRAMIEANLRLVVSIAKAYLGRGLSFLDLIQEGSLGLIRAVEKFDYRRGYKFSTYATWWIRQAVTRAIADKGRTIRIPVHMVEKLNKVVHVERQLVQTLGRQPTPEEIASEVEMEVRDVRDILRISQQPISLEKPVGEDEESSLGDFVEDKDAESPFELTSEQLRREHVRRALSTLPKREREVIEMRFGLSGDQPCTLEEVGRAFDVTRERIRQIESHTLKKLESLPEAQRLRDAV</sequence>
<dbReference type="InterPro" id="IPR007127">
    <property type="entry name" value="RNA_pol_sigma_70_r1_1"/>
</dbReference>
<evidence type="ECO:0000256" key="2">
    <source>
        <dbReference type="ARBA" id="ARBA00023082"/>
    </source>
</evidence>
<dbReference type="InterPro" id="IPR014284">
    <property type="entry name" value="RNA_pol_sigma-70_dom"/>
</dbReference>
<feature type="region of interest" description="Sigma-70 factor domain-3" evidence="5">
    <location>
        <begin position="235"/>
        <end position="311"/>
    </location>
</feature>
<protein>
    <recommendedName>
        <fullName evidence="5">RNA polymerase sigma factor SigA</fullName>
    </recommendedName>
</protein>
<evidence type="ECO:0000259" key="7">
    <source>
        <dbReference type="PROSITE" id="PS00715"/>
    </source>
</evidence>
<dbReference type="Pfam" id="PF03979">
    <property type="entry name" value="Sigma70_r1_1"/>
    <property type="match status" value="1"/>
</dbReference>
<evidence type="ECO:0000256" key="3">
    <source>
        <dbReference type="ARBA" id="ARBA00023125"/>
    </source>
</evidence>
<dbReference type="Gene3D" id="1.10.10.10">
    <property type="entry name" value="Winged helix-like DNA-binding domain superfamily/Winged helix DNA-binding domain"/>
    <property type="match status" value="2"/>
</dbReference>
<dbReference type="InterPro" id="IPR007630">
    <property type="entry name" value="RNA_pol_sigma70_r4"/>
</dbReference>
<dbReference type="AlphaFoldDB" id="H0E9P4"/>
<gene>
    <name evidence="5" type="primary">sigA</name>
    <name evidence="9" type="ORF">PAI11_35640</name>
</gene>
<dbReference type="Proteomes" id="UP000005143">
    <property type="component" value="Unassembled WGS sequence"/>
</dbReference>
<evidence type="ECO:0000256" key="1">
    <source>
        <dbReference type="ARBA" id="ARBA00023015"/>
    </source>
</evidence>
<dbReference type="InterPro" id="IPR009042">
    <property type="entry name" value="RNA_pol_sigma70_r1_2"/>
</dbReference>
<keyword evidence="1 5" id="KW-0805">Transcription regulation</keyword>
<dbReference type="PRINTS" id="PR00046">
    <property type="entry name" value="SIGMA70FCT"/>
</dbReference>
<organism evidence="9 10">
    <name type="scientific">Patulibacter medicamentivorans</name>
    <dbReference type="NCBI Taxonomy" id="1097667"/>
    <lineage>
        <taxon>Bacteria</taxon>
        <taxon>Bacillati</taxon>
        <taxon>Actinomycetota</taxon>
        <taxon>Thermoleophilia</taxon>
        <taxon>Solirubrobacterales</taxon>
        <taxon>Patulibacteraceae</taxon>
        <taxon>Patulibacter</taxon>
    </lineage>
</organism>
<dbReference type="PANTHER" id="PTHR30603:SF47">
    <property type="entry name" value="RNA POLYMERASE SIGMA FACTOR SIGD, CHLOROPLASTIC"/>
    <property type="match status" value="1"/>
</dbReference>
<dbReference type="GO" id="GO:0003677">
    <property type="term" value="F:DNA binding"/>
    <property type="evidence" value="ECO:0007669"/>
    <property type="project" value="UniProtKB-UniRule"/>
</dbReference>
<dbReference type="Pfam" id="PF04539">
    <property type="entry name" value="Sigma70_r3"/>
    <property type="match status" value="1"/>
</dbReference>
<dbReference type="NCBIfam" id="TIGR02937">
    <property type="entry name" value="sigma70-ECF"/>
    <property type="match status" value="1"/>
</dbReference>
<dbReference type="Gene3D" id="1.10.601.10">
    <property type="entry name" value="RNA Polymerase Primary Sigma Factor"/>
    <property type="match status" value="2"/>
</dbReference>
<dbReference type="InterPro" id="IPR007627">
    <property type="entry name" value="RNA_pol_sigma70_r2"/>
</dbReference>
<dbReference type="InterPro" id="IPR013325">
    <property type="entry name" value="RNA_pol_sigma_r2"/>
</dbReference>
<dbReference type="Pfam" id="PF04545">
    <property type="entry name" value="Sigma70_r4"/>
    <property type="match status" value="1"/>
</dbReference>
<dbReference type="InterPro" id="IPR007624">
    <property type="entry name" value="RNA_pol_sigma70_r3"/>
</dbReference>
<keyword evidence="4 5" id="KW-0804">Transcription</keyword>
<feature type="domain" description="RNA polymerase sigma-70" evidence="8">
    <location>
        <begin position="349"/>
        <end position="375"/>
    </location>
</feature>
<feature type="domain" description="RNA polymerase sigma-70" evidence="7">
    <location>
        <begin position="180"/>
        <end position="193"/>
    </location>
</feature>
<dbReference type="PROSITE" id="PS00716">
    <property type="entry name" value="SIGMA70_2"/>
    <property type="match status" value="1"/>
</dbReference>
<evidence type="ECO:0000256" key="5">
    <source>
        <dbReference type="HAMAP-Rule" id="MF_00963"/>
    </source>
</evidence>
<dbReference type="Gene3D" id="1.10.220.120">
    <property type="entry name" value="Sigma-70 factor, region 1.1"/>
    <property type="match status" value="1"/>
</dbReference>
<dbReference type="InterPro" id="IPR013324">
    <property type="entry name" value="RNA_pol_sigma_r3/r4-like"/>
</dbReference>
<feature type="short sequence motif" description="Interaction with polymerase core subunit RpoC" evidence="5">
    <location>
        <begin position="180"/>
        <end position="183"/>
    </location>
</feature>
<keyword evidence="2 5" id="KW-0731">Sigma factor</keyword>
<keyword evidence="10" id="KW-1185">Reference proteome</keyword>
<dbReference type="GO" id="GO:0006352">
    <property type="term" value="P:DNA-templated transcription initiation"/>
    <property type="evidence" value="ECO:0007669"/>
    <property type="project" value="UniProtKB-UniRule"/>
</dbReference>
<dbReference type="GO" id="GO:0005737">
    <property type="term" value="C:cytoplasm"/>
    <property type="evidence" value="ECO:0007669"/>
    <property type="project" value="UniProtKB-SubCell"/>
</dbReference>
<dbReference type="HAMAP" id="MF_00963">
    <property type="entry name" value="Sigma70_RpoD_SigA"/>
    <property type="match status" value="1"/>
</dbReference>
<dbReference type="RefSeq" id="WP_007577776.1">
    <property type="nucleotide sequence ID" value="NZ_AGUD01000266.1"/>
</dbReference>
<comment type="similarity">
    <text evidence="5">Belongs to the sigma-70 factor family. RpoD/SigA subfamily.</text>
</comment>
<comment type="function">
    <text evidence="5">Sigma factors are initiation factors that promote the attachment of RNA polymerase to specific initiation sites and are then released. This sigma factor is the primary sigma factor during exponential growth.</text>
</comment>
<dbReference type="InterPro" id="IPR050239">
    <property type="entry name" value="Sigma-70_RNA_pol_init_factors"/>
</dbReference>
<keyword evidence="3 5" id="KW-0238">DNA-binding</keyword>
<dbReference type="EMBL" id="AGUD01000266">
    <property type="protein sequence ID" value="EHN09588.1"/>
    <property type="molecule type" value="Genomic_DNA"/>
</dbReference>
<dbReference type="CDD" id="cd06171">
    <property type="entry name" value="Sigma70_r4"/>
    <property type="match status" value="1"/>
</dbReference>
<evidence type="ECO:0000256" key="6">
    <source>
        <dbReference type="SAM" id="MobiDB-lite"/>
    </source>
</evidence>
<dbReference type="SUPFAM" id="SSF88946">
    <property type="entry name" value="Sigma2 domain of RNA polymerase sigma factors"/>
    <property type="match status" value="1"/>
</dbReference>
<keyword evidence="5" id="KW-0963">Cytoplasm</keyword>
<dbReference type="InterPro" id="IPR000943">
    <property type="entry name" value="RNA_pol_sigma70"/>
</dbReference>
<comment type="caution">
    <text evidence="9">The sequence shown here is derived from an EMBL/GenBank/DDBJ whole genome shotgun (WGS) entry which is preliminary data.</text>
</comment>
<feature type="region of interest" description="Disordered" evidence="6">
    <location>
        <begin position="66"/>
        <end position="107"/>
    </location>
</feature>
<proteinExistence type="inferred from homology"/>
<dbReference type="PANTHER" id="PTHR30603">
    <property type="entry name" value="RNA POLYMERASE SIGMA FACTOR RPO"/>
    <property type="match status" value="1"/>
</dbReference>